<organism evidence="2">
    <name type="scientific">Octopus bimaculoides</name>
    <name type="common">California two-spotted octopus</name>
    <dbReference type="NCBI Taxonomy" id="37653"/>
    <lineage>
        <taxon>Eukaryota</taxon>
        <taxon>Metazoa</taxon>
        <taxon>Spiralia</taxon>
        <taxon>Lophotrochozoa</taxon>
        <taxon>Mollusca</taxon>
        <taxon>Cephalopoda</taxon>
        <taxon>Coleoidea</taxon>
        <taxon>Octopodiformes</taxon>
        <taxon>Octopoda</taxon>
        <taxon>Incirrata</taxon>
        <taxon>Octopodidae</taxon>
        <taxon>Octopus</taxon>
    </lineage>
</organism>
<dbReference type="AlphaFoldDB" id="A0A0L8FXY5"/>
<reference evidence="2" key="1">
    <citation type="submission" date="2015-07" db="EMBL/GenBank/DDBJ databases">
        <title>MeaNS - Measles Nucleotide Surveillance Program.</title>
        <authorList>
            <person name="Tran T."/>
            <person name="Druce J."/>
        </authorList>
    </citation>
    <scope>NUCLEOTIDE SEQUENCE</scope>
    <source>
        <strain evidence="2">UCB-OBI-ISO-001</strain>
        <tissue evidence="2">Gonad</tissue>
    </source>
</reference>
<dbReference type="EMBL" id="KQ425464">
    <property type="protein sequence ID" value="KOF69459.1"/>
    <property type="molecule type" value="Genomic_DNA"/>
</dbReference>
<gene>
    <name evidence="2" type="ORF">OCBIM_22004888mg</name>
</gene>
<accession>A0A0L8FXY5</accession>
<name>A0A0L8FXY5_OCTBM</name>
<evidence type="ECO:0000313" key="2">
    <source>
        <dbReference type="EMBL" id="KOF69459.1"/>
    </source>
</evidence>
<proteinExistence type="predicted"/>
<protein>
    <submittedName>
        <fullName evidence="2">Uncharacterized protein</fullName>
    </submittedName>
</protein>
<keyword evidence="1" id="KW-0812">Transmembrane</keyword>
<evidence type="ECO:0000256" key="1">
    <source>
        <dbReference type="SAM" id="Phobius"/>
    </source>
</evidence>
<sequence length="66" mass="7769">MQMSVVFLKEIVIVFRIFYFFSFLLLVSFTTAIYVPLPVIICMTGTPLNKDRDKRLELVNSFINIY</sequence>
<keyword evidence="1" id="KW-1133">Transmembrane helix</keyword>
<keyword evidence="1" id="KW-0472">Membrane</keyword>
<feature type="transmembrane region" description="Helical" evidence="1">
    <location>
        <begin position="12"/>
        <end position="37"/>
    </location>
</feature>